<keyword evidence="6 13" id="KW-0032">Aminotransferase</keyword>
<feature type="binding site" evidence="13">
    <location>
        <position position="281"/>
    </location>
    <ligand>
        <name>pyridoxal 5'-phosphate</name>
        <dbReference type="ChEBI" id="CHEBI:597326"/>
    </ligand>
</feature>
<keyword evidence="9 13" id="KW-0093">Biotin biosynthesis</keyword>
<dbReference type="GO" id="GO:0009102">
    <property type="term" value="P:biotin biosynthetic process"/>
    <property type="evidence" value="ECO:0007669"/>
    <property type="project" value="UniProtKB-UniRule"/>
</dbReference>
<feature type="modified residue" description="N6-(pyridoxal phosphate)lysine" evidence="13">
    <location>
        <position position="339"/>
    </location>
</feature>
<comment type="function">
    <text evidence="13">Catalyzes the transfer of the alpha-amino group from S-adenosyl-L-methionine (SAM) to 7-keto-8-aminopelargonic acid (KAPA) to form 7,8-diaminopelargonic acid (DAPA). It is the only aminotransferase known to utilize SAM as an amino donor.</text>
</comment>
<dbReference type="RefSeq" id="WP_144810914.1">
    <property type="nucleotide sequence ID" value="NZ_VLKP01000001.1"/>
</dbReference>
<evidence type="ECO:0000256" key="4">
    <source>
        <dbReference type="ARBA" id="ARBA00011738"/>
    </source>
</evidence>
<protein>
    <recommendedName>
        <fullName evidence="13">Adenosylmethionine-8-amino-7-oxononanoate aminotransferase</fullName>
        <ecNumber evidence="13">2.6.1.62</ecNumber>
    </recommendedName>
    <alternativeName>
        <fullName evidence="13">7,8-diamino-pelargonic acid aminotransferase</fullName>
        <shortName evidence="13">DAPA AT</shortName>
        <shortName evidence="13">DAPA aminotransferase</shortName>
    </alternativeName>
    <alternativeName>
        <fullName evidence="13">7,8-diaminononanoate synthase</fullName>
        <shortName evidence="13">DANS</shortName>
    </alternativeName>
    <alternativeName>
        <fullName evidence="13">Diaminopelargonic acid synthase</fullName>
    </alternativeName>
</protein>
<keyword evidence="8 13" id="KW-0949">S-adenosyl-L-methionine</keyword>
<dbReference type="InterPro" id="IPR015424">
    <property type="entry name" value="PyrdxlP-dep_Trfase"/>
</dbReference>
<feature type="binding site" evidence="13">
    <location>
        <begin position="374"/>
        <end position="375"/>
    </location>
    <ligand>
        <name>pyridoxal 5'-phosphate</name>
        <dbReference type="ChEBI" id="CHEBI:597326"/>
    </ligand>
</feature>
<comment type="catalytic activity">
    <reaction evidence="11 13">
        <text>(8S)-8-amino-7-oxononanoate + S-adenosyl-L-methionine = S-adenosyl-4-methylsulfanyl-2-oxobutanoate + (7R,8S)-7,8-diammoniononanoate</text>
        <dbReference type="Rhea" id="RHEA:16861"/>
        <dbReference type="ChEBI" id="CHEBI:16490"/>
        <dbReference type="ChEBI" id="CHEBI:59789"/>
        <dbReference type="ChEBI" id="CHEBI:149468"/>
        <dbReference type="ChEBI" id="CHEBI:149469"/>
        <dbReference type="EC" id="2.6.1.62"/>
    </reaction>
</comment>
<comment type="subcellular location">
    <subcellularLocation>
        <location evidence="2 13">Cytoplasm</location>
    </subcellularLocation>
</comment>
<dbReference type="Gene3D" id="3.40.640.10">
    <property type="entry name" value="Type I PLP-dependent aspartate aminotransferase-like (Major domain)"/>
    <property type="match status" value="2"/>
</dbReference>
<evidence type="ECO:0000256" key="13">
    <source>
        <dbReference type="HAMAP-Rule" id="MF_00834"/>
    </source>
</evidence>
<feature type="binding site" evidence="13">
    <location>
        <position position="77"/>
    </location>
    <ligand>
        <name>substrate</name>
    </ligand>
</feature>
<name>A0A562M2A9_9GAMM</name>
<gene>
    <name evidence="13" type="primary">bioA</name>
    <name evidence="14" type="ORF">IP93_00078</name>
</gene>
<keyword evidence="7 13" id="KW-0808">Transferase</keyword>
<evidence type="ECO:0000256" key="1">
    <source>
        <dbReference type="ARBA" id="ARBA00001933"/>
    </source>
</evidence>
<dbReference type="Proteomes" id="UP000316471">
    <property type="component" value="Unassembled WGS sequence"/>
</dbReference>
<evidence type="ECO:0000256" key="5">
    <source>
        <dbReference type="ARBA" id="ARBA00022490"/>
    </source>
</evidence>
<feature type="binding site" evidence="13">
    <location>
        <begin position="142"/>
        <end position="143"/>
    </location>
    <ligand>
        <name>pyridoxal 5'-phosphate</name>
        <dbReference type="ChEBI" id="CHEBI:597326"/>
    </ligand>
</feature>
<dbReference type="OrthoDB" id="9801052at2"/>
<evidence type="ECO:0000256" key="10">
    <source>
        <dbReference type="ARBA" id="ARBA00022898"/>
    </source>
</evidence>
<feature type="binding site" evidence="13">
    <location>
        <position position="468"/>
    </location>
    <ligand>
        <name>substrate</name>
    </ligand>
</feature>
<keyword evidence="15" id="KW-1185">Reference proteome</keyword>
<comment type="pathway">
    <text evidence="3 13">Cofactor biosynthesis; biotin biosynthesis; 7,8-diaminononanoate from 8-amino-7-oxononanoate (SAM route): step 1/1.</text>
</comment>
<dbReference type="InterPro" id="IPR015421">
    <property type="entry name" value="PyrdxlP-dep_Trfase_major"/>
</dbReference>
<comment type="subunit">
    <text evidence="4 13">Homodimer.</text>
</comment>
<feature type="binding site" evidence="13">
    <location>
        <position position="175"/>
    </location>
    <ligand>
        <name>substrate</name>
    </ligand>
</feature>
<evidence type="ECO:0000256" key="7">
    <source>
        <dbReference type="ARBA" id="ARBA00022679"/>
    </source>
</evidence>
<keyword evidence="5 13" id="KW-0963">Cytoplasm</keyword>
<evidence type="ECO:0000256" key="8">
    <source>
        <dbReference type="ARBA" id="ARBA00022691"/>
    </source>
</evidence>
<sequence length="509" mass="54739">MGKTNHDTQMLADPVQAAALEADAARWRERDLAVLWHPCTQMREHPGTLPLLPIARGEGAWLVGRDGRRYLDAISSWWTNLFGHAEPRLADAIAQQARTLEHVILAGCSHAPAVELAERLLAVAPRQAGRSPLAKVFYADNGSAGVEVALKMAFHWFRNRGEQRRTRFIALENGYHGETIGALSVGDIPLYRRVYAPLLMEALFAPSPDAYLCEPGETPAERARRAAAALRVILERHDGEVCALILEPRLQCAGGMRMHDPLYLTLARALCDEFGVFLIADEIAVGFGRTGTLFACEQAPVLNEAGAAVAGTASTPTGAGSAAPVATAGIQPDFLCLSKGLTGGALPLAAVLTTDAVYNGFLDDSRERAFLHSHSYTGNPLACAAALASLDIFEQDDIIERNRATAATMARHAQALSDHPHVAEVRQAGMVVAFELARGGNRGTPFAPAARVGLHAYRTALEQGVLLRPLGDVLYWMPPYCIDEDALAHLATTTRTAIDRAIEDSRACA</sequence>
<accession>A0A562M2A9</accession>
<proteinExistence type="inferred from homology"/>
<dbReference type="PANTHER" id="PTHR42684">
    <property type="entry name" value="ADENOSYLMETHIONINE-8-AMINO-7-OXONONANOATE AMINOTRANSFERASE"/>
    <property type="match status" value="1"/>
</dbReference>
<dbReference type="AlphaFoldDB" id="A0A562M2A9"/>
<dbReference type="GO" id="GO:0005737">
    <property type="term" value="C:cytoplasm"/>
    <property type="evidence" value="ECO:0007669"/>
    <property type="project" value="UniProtKB-SubCell"/>
</dbReference>
<feature type="site" description="Participates in the substrate recognition with KAPA and in a stacking interaction with the adenine ring of SAM" evidence="13">
    <location>
        <position position="39"/>
    </location>
</feature>
<evidence type="ECO:0000256" key="9">
    <source>
        <dbReference type="ARBA" id="ARBA00022756"/>
    </source>
</evidence>
<comment type="cofactor">
    <cofactor evidence="1 13">
        <name>pyridoxal 5'-phosphate</name>
        <dbReference type="ChEBI" id="CHEBI:597326"/>
    </cofactor>
</comment>
<evidence type="ECO:0000256" key="2">
    <source>
        <dbReference type="ARBA" id="ARBA00004496"/>
    </source>
</evidence>
<dbReference type="PANTHER" id="PTHR42684:SF17">
    <property type="entry name" value="ADENOSYLMETHIONINE-8-AMINO-7-OXONONANOATE AMINOTRANSFERASE"/>
    <property type="match status" value="1"/>
</dbReference>
<dbReference type="Gene3D" id="3.90.1150.10">
    <property type="entry name" value="Aspartate Aminotransferase, domain 1"/>
    <property type="match status" value="2"/>
</dbReference>
<dbReference type="EC" id="2.6.1.62" evidence="13"/>
<dbReference type="InterPro" id="IPR005815">
    <property type="entry name" value="BioA"/>
</dbReference>
<comment type="caution">
    <text evidence="14">The sequence shown here is derived from an EMBL/GenBank/DDBJ whole genome shotgun (WGS) entry which is preliminary data.</text>
</comment>
<evidence type="ECO:0000313" key="15">
    <source>
        <dbReference type="Proteomes" id="UP000316471"/>
    </source>
</evidence>
<dbReference type="FunFam" id="3.40.640.10:FF:000078">
    <property type="entry name" value="Adenosylmethionine-8-amino-7-oxononanoate aminotransferase"/>
    <property type="match status" value="1"/>
</dbReference>
<dbReference type="GO" id="GO:0004015">
    <property type="term" value="F:adenosylmethionine-8-amino-7-oxononanoate transaminase activity"/>
    <property type="evidence" value="ECO:0007669"/>
    <property type="project" value="UniProtKB-UniRule"/>
</dbReference>
<dbReference type="Pfam" id="PF00202">
    <property type="entry name" value="Aminotran_3"/>
    <property type="match status" value="2"/>
</dbReference>
<dbReference type="UniPathway" id="UPA00078">
    <property type="reaction ID" value="UER00160"/>
</dbReference>
<evidence type="ECO:0000256" key="12">
    <source>
        <dbReference type="ARBA" id="ARBA00060970"/>
    </source>
</evidence>
<evidence type="ECO:0000256" key="6">
    <source>
        <dbReference type="ARBA" id="ARBA00022576"/>
    </source>
</evidence>
<evidence type="ECO:0000256" key="11">
    <source>
        <dbReference type="ARBA" id="ARBA00048449"/>
    </source>
</evidence>
<comment type="similarity">
    <text evidence="12 13">Belongs to the class-III pyridoxal-phosphate-dependent aminotransferase family. BioA subfamily.</text>
</comment>
<feature type="binding site" evidence="13">
    <location>
        <position position="339"/>
    </location>
    <ligand>
        <name>substrate</name>
    </ligand>
</feature>
<dbReference type="EMBL" id="VLKP01000001">
    <property type="protein sequence ID" value="TWI14087.1"/>
    <property type="molecule type" value="Genomic_DNA"/>
</dbReference>
<dbReference type="HAMAP" id="MF_00834">
    <property type="entry name" value="BioA"/>
    <property type="match status" value="1"/>
</dbReference>
<feature type="binding site" evidence="13">
    <location>
        <position position="373"/>
    </location>
    <ligand>
        <name>substrate</name>
    </ligand>
</feature>
<keyword evidence="10 13" id="KW-0663">Pyridoxal phosphate</keyword>
<evidence type="ECO:0000313" key="14">
    <source>
        <dbReference type="EMBL" id="TWI14087.1"/>
    </source>
</evidence>
<organism evidence="14 15">
    <name type="scientific">Aerolutibacter ruishenii</name>
    <dbReference type="NCBI Taxonomy" id="686800"/>
    <lineage>
        <taxon>Bacteria</taxon>
        <taxon>Pseudomonadati</taxon>
        <taxon>Pseudomonadota</taxon>
        <taxon>Gammaproteobacteria</taxon>
        <taxon>Lysobacterales</taxon>
        <taxon>Lysobacteraceae</taxon>
        <taxon>Aerolutibacter</taxon>
    </lineage>
</organism>
<reference evidence="14 15" key="1">
    <citation type="journal article" date="2015" name="Stand. Genomic Sci.">
        <title>Genomic Encyclopedia of Bacterial and Archaeal Type Strains, Phase III: the genomes of soil and plant-associated and newly described type strains.</title>
        <authorList>
            <person name="Whitman W.B."/>
            <person name="Woyke T."/>
            <person name="Klenk H.P."/>
            <person name="Zhou Y."/>
            <person name="Lilburn T.G."/>
            <person name="Beck B.J."/>
            <person name="De Vos P."/>
            <person name="Vandamme P."/>
            <person name="Eisen J.A."/>
            <person name="Garrity G."/>
            <person name="Hugenholtz P."/>
            <person name="Kyrpides N.C."/>
        </authorList>
    </citation>
    <scope>NUCLEOTIDE SEQUENCE [LARGE SCALE GENOMIC DNA]</scope>
    <source>
        <strain evidence="14 15">CGMCC 1.10136</strain>
    </source>
</reference>
<dbReference type="PIRSF" id="PIRSF000521">
    <property type="entry name" value="Transaminase_4ab_Lys_Orn"/>
    <property type="match status" value="1"/>
</dbReference>
<dbReference type="SUPFAM" id="SSF53383">
    <property type="entry name" value="PLP-dependent transferases"/>
    <property type="match status" value="1"/>
</dbReference>
<dbReference type="InterPro" id="IPR015422">
    <property type="entry name" value="PyrdxlP-dep_Trfase_small"/>
</dbReference>
<dbReference type="GO" id="GO:0030170">
    <property type="term" value="F:pyridoxal phosphate binding"/>
    <property type="evidence" value="ECO:0007669"/>
    <property type="project" value="UniProtKB-UniRule"/>
</dbReference>
<evidence type="ECO:0000256" key="3">
    <source>
        <dbReference type="ARBA" id="ARBA00005063"/>
    </source>
</evidence>
<dbReference type="InterPro" id="IPR005814">
    <property type="entry name" value="Aminotrans_3"/>
</dbReference>
<dbReference type="CDD" id="cd00610">
    <property type="entry name" value="OAT_like"/>
    <property type="match status" value="1"/>
</dbReference>